<dbReference type="STRING" id="1619308.B5808_06515"/>
<keyword evidence="1" id="KW-1133">Transmembrane helix</keyword>
<evidence type="ECO:0000256" key="1">
    <source>
        <dbReference type="SAM" id="Phobius"/>
    </source>
</evidence>
<evidence type="ECO:0000313" key="3">
    <source>
        <dbReference type="Proteomes" id="UP000192775"/>
    </source>
</evidence>
<evidence type="ECO:0000313" key="2">
    <source>
        <dbReference type="EMBL" id="ARJ07251.1"/>
    </source>
</evidence>
<dbReference type="Proteomes" id="UP000192775">
    <property type="component" value="Chromosome"/>
</dbReference>
<keyword evidence="3" id="KW-1185">Reference proteome</keyword>
<gene>
    <name evidence="2" type="ORF">B5808_06515</name>
</gene>
<accession>A0A1X9LTH9</accession>
<dbReference type="AlphaFoldDB" id="A0A1X9LTH9"/>
<feature type="transmembrane region" description="Helical" evidence="1">
    <location>
        <begin position="103"/>
        <end position="121"/>
    </location>
</feature>
<reference evidence="2 3" key="1">
    <citation type="submission" date="2017-04" db="EMBL/GenBank/DDBJ databases">
        <authorList>
            <person name="Afonso C.L."/>
            <person name="Miller P.J."/>
            <person name="Scott M.A."/>
            <person name="Spackman E."/>
            <person name="Goraichik I."/>
            <person name="Dimitrov K.M."/>
            <person name="Suarez D.L."/>
            <person name="Swayne D.E."/>
        </authorList>
    </citation>
    <scope>NUCLEOTIDE SEQUENCE [LARGE SCALE GENOMIC DNA]</scope>
    <source>
        <strain evidence="3">XA(T)</strain>
    </source>
</reference>
<protein>
    <submittedName>
        <fullName evidence="2">Uncharacterized protein</fullName>
    </submittedName>
</protein>
<dbReference type="EMBL" id="CP020715">
    <property type="protein sequence ID" value="ARJ07251.1"/>
    <property type="molecule type" value="Genomic_DNA"/>
</dbReference>
<name>A0A1X9LTH9_9MICO</name>
<feature type="transmembrane region" description="Helical" evidence="1">
    <location>
        <begin position="54"/>
        <end position="73"/>
    </location>
</feature>
<sequence length="135" mass="14568">MPREALARTRRRQTRARAHPLFIAATVSYAANCALGTAVATGRVHTGRAHWVHHALYICTSTLAAAAASSLVWSRSRAGWALLPAAIPLVAIPTVSARTRGHVRIALSAAPFFLGALLASLRERENGNIENKRKR</sequence>
<feature type="transmembrane region" description="Helical" evidence="1">
    <location>
        <begin position="21"/>
        <end position="42"/>
    </location>
</feature>
<keyword evidence="1" id="KW-0812">Transmembrane</keyword>
<organism evidence="2 3">
    <name type="scientific">Cnuibacter physcomitrellae</name>
    <dbReference type="NCBI Taxonomy" id="1619308"/>
    <lineage>
        <taxon>Bacteria</taxon>
        <taxon>Bacillati</taxon>
        <taxon>Actinomycetota</taxon>
        <taxon>Actinomycetes</taxon>
        <taxon>Micrococcales</taxon>
        <taxon>Microbacteriaceae</taxon>
        <taxon>Cnuibacter</taxon>
    </lineage>
</organism>
<dbReference type="KEGG" id="cphy:B5808_06515"/>
<proteinExistence type="predicted"/>
<keyword evidence="1" id="KW-0472">Membrane</keyword>
<feature type="transmembrane region" description="Helical" evidence="1">
    <location>
        <begin position="80"/>
        <end position="97"/>
    </location>
</feature>